<accession>A0A7C4JQX6</accession>
<comment type="caution">
    <text evidence="2">The sequence shown here is derived from an EMBL/GenBank/DDBJ whole genome shotgun (WGS) entry which is preliminary data.</text>
</comment>
<evidence type="ECO:0000313" key="2">
    <source>
        <dbReference type="EMBL" id="HGQ85753.1"/>
    </source>
</evidence>
<protein>
    <recommendedName>
        <fullName evidence="4">Kazal-like domain-containing protein</fullName>
    </recommendedName>
</protein>
<gene>
    <name evidence="2" type="ORF">ENT66_05335</name>
    <name evidence="3" type="ORF">ENT66_08930</name>
</gene>
<evidence type="ECO:0000313" key="3">
    <source>
        <dbReference type="EMBL" id="HGQ86367.1"/>
    </source>
</evidence>
<proteinExistence type="predicted"/>
<evidence type="ECO:0000256" key="1">
    <source>
        <dbReference type="SAM" id="SignalP"/>
    </source>
</evidence>
<reference evidence="2" key="1">
    <citation type="journal article" date="2020" name="mSystems">
        <title>Genome- and Community-Level Interaction Insights into Carbon Utilization and Element Cycling Functions of Hydrothermarchaeota in Hydrothermal Sediment.</title>
        <authorList>
            <person name="Zhou Z."/>
            <person name="Liu Y."/>
            <person name="Xu W."/>
            <person name="Pan J."/>
            <person name="Luo Z.H."/>
            <person name="Li M."/>
        </authorList>
    </citation>
    <scope>NUCLEOTIDE SEQUENCE [LARGE SCALE GENOMIC DNA]</scope>
    <source>
        <strain evidence="2">SpSt-6</strain>
    </source>
</reference>
<name>A0A7C4JQX6_9BACT</name>
<evidence type="ECO:0008006" key="4">
    <source>
        <dbReference type="Google" id="ProtNLM"/>
    </source>
</evidence>
<feature type="chain" id="PRO_5036199893" description="Kazal-like domain-containing protein" evidence="1">
    <location>
        <begin position="29"/>
        <end position="83"/>
    </location>
</feature>
<dbReference type="AlphaFoldDB" id="A0A7C4JQX6"/>
<dbReference type="EMBL" id="DSZN01000092">
    <property type="protein sequence ID" value="HGQ85753.1"/>
    <property type="molecule type" value="Genomic_DNA"/>
</dbReference>
<feature type="signal peptide" evidence="1">
    <location>
        <begin position="1"/>
        <end position="28"/>
    </location>
</feature>
<keyword evidence="1" id="KW-0732">Signal</keyword>
<organism evidence="2">
    <name type="scientific">Thermodesulfobacterium geofontis</name>
    <dbReference type="NCBI Taxonomy" id="1295609"/>
    <lineage>
        <taxon>Bacteria</taxon>
        <taxon>Pseudomonadati</taxon>
        <taxon>Thermodesulfobacteriota</taxon>
        <taxon>Thermodesulfobacteria</taxon>
        <taxon>Thermodesulfobacteriales</taxon>
        <taxon>Thermodesulfobacteriaceae</taxon>
        <taxon>Thermodesulfobacterium</taxon>
    </lineage>
</organism>
<dbReference type="EMBL" id="DSZN01000138">
    <property type="protein sequence ID" value="HGQ86367.1"/>
    <property type="molecule type" value="Genomic_DNA"/>
</dbReference>
<sequence>MYRRKIIKKLIVTLSFIIFLANSSISVADEISQKEPPRNHCKKVCIKWEYKEECKPKIPEGQICVLIPVCVEYEERCDEGPTL</sequence>